<evidence type="ECO:0000256" key="2">
    <source>
        <dbReference type="SAM" id="MobiDB-lite"/>
    </source>
</evidence>
<evidence type="ECO:0000256" key="1">
    <source>
        <dbReference type="ARBA" id="ARBA00022729"/>
    </source>
</evidence>
<accession>A0ABP3KXQ4</accession>
<dbReference type="InterPro" id="IPR029050">
    <property type="entry name" value="Immunoprotect_excell_Ig-like"/>
</dbReference>
<dbReference type="InterPro" id="IPR029051">
    <property type="entry name" value="DUF4352"/>
</dbReference>
<keyword evidence="5" id="KW-0449">Lipoprotein</keyword>
<evidence type="ECO:0000259" key="4">
    <source>
        <dbReference type="Pfam" id="PF11611"/>
    </source>
</evidence>
<proteinExistence type="predicted"/>
<keyword evidence="1 3" id="KW-0732">Signal</keyword>
<evidence type="ECO:0000313" key="6">
    <source>
        <dbReference type="Proteomes" id="UP001500880"/>
    </source>
</evidence>
<gene>
    <name evidence="5" type="ORF">GCM10008986_13540</name>
</gene>
<comment type="caution">
    <text evidence="5">The sequence shown here is derived from an EMBL/GenBank/DDBJ whole genome shotgun (WGS) entry which is preliminary data.</text>
</comment>
<reference evidence="6" key="1">
    <citation type="journal article" date="2019" name="Int. J. Syst. Evol. Microbiol.">
        <title>The Global Catalogue of Microorganisms (GCM) 10K type strain sequencing project: providing services to taxonomists for standard genome sequencing and annotation.</title>
        <authorList>
            <consortium name="The Broad Institute Genomics Platform"/>
            <consortium name="The Broad Institute Genome Sequencing Center for Infectious Disease"/>
            <person name="Wu L."/>
            <person name="Ma J."/>
        </authorList>
    </citation>
    <scope>NUCLEOTIDE SEQUENCE [LARGE SCALE GENOMIC DNA]</scope>
    <source>
        <strain evidence="6">JCM 12389</strain>
    </source>
</reference>
<keyword evidence="6" id="KW-1185">Reference proteome</keyword>
<dbReference type="Gene3D" id="2.60.40.1240">
    <property type="match status" value="1"/>
</dbReference>
<sequence>MKKALLIVMTAFTLSGCMNSNEESSDEQVQQKSQSGNVHAESNDKKETYSNNPQAPDTRSLKEVGEEFRDEDGKVILKAISDYHETHMIGPIELTISNVKVMDYIPAYHLIDFFHGYTHNETNFTYVKFHVTLNNTSEESVNFAPISVLETNEGEIKDFEDDFYLQNLNGTLSANERKSGELAFILDKTAPDKLTEITVTTSDVFDKNNESIQKGSKIEIAF</sequence>
<evidence type="ECO:0000256" key="3">
    <source>
        <dbReference type="SAM" id="SignalP"/>
    </source>
</evidence>
<feature type="chain" id="PRO_5045433021" evidence="3">
    <location>
        <begin position="21"/>
        <end position="222"/>
    </location>
</feature>
<feature type="compositionally biased region" description="Polar residues" evidence="2">
    <location>
        <begin position="20"/>
        <end position="37"/>
    </location>
</feature>
<dbReference type="EMBL" id="BAAADO010000003">
    <property type="protein sequence ID" value="GAA0489056.1"/>
    <property type="molecule type" value="Genomic_DNA"/>
</dbReference>
<feature type="domain" description="DUF4352" evidence="4">
    <location>
        <begin position="116"/>
        <end position="205"/>
    </location>
</feature>
<evidence type="ECO:0000313" key="5">
    <source>
        <dbReference type="EMBL" id="GAA0489056.1"/>
    </source>
</evidence>
<protein>
    <submittedName>
        <fullName evidence="5">Membrane lipoprotein lipid attachment site-containing protein</fullName>
    </submittedName>
</protein>
<feature type="region of interest" description="Disordered" evidence="2">
    <location>
        <begin position="20"/>
        <end position="67"/>
    </location>
</feature>
<dbReference type="Pfam" id="PF11611">
    <property type="entry name" value="DUF4352"/>
    <property type="match status" value="1"/>
</dbReference>
<organism evidence="5 6">
    <name type="scientific">Salinibacillus aidingensis</name>
    <dbReference type="NCBI Taxonomy" id="237684"/>
    <lineage>
        <taxon>Bacteria</taxon>
        <taxon>Bacillati</taxon>
        <taxon>Bacillota</taxon>
        <taxon>Bacilli</taxon>
        <taxon>Bacillales</taxon>
        <taxon>Bacillaceae</taxon>
        <taxon>Salinibacillus</taxon>
    </lineage>
</organism>
<dbReference type="RefSeq" id="WP_343839083.1">
    <property type="nucleotide sequence ID" value="NZ_BAAADO010000003.1"/>
</dbReference>
<name>A0ABP3KXQ4_9BACI</name>
<dbReference type="PROSITE" id="PS51257">
    <property type="entry name" value="PROKAR_LIPOPROTEIN"/>
    <property type="match status" value="1"/>
</dbReference>
<dbReference type="Proteomes" id="UP001500880">
    <property type="component" value="Unassembled WGS sequence"/>
</dbReference>
<feature type="signal peptide" evidence="3">
    <location>
        <begin position="1"/>
        <end position="20"/>
    </location>
</feature>